<evidence type="ECO:0000313" key="8">
    <source>
        <dbReference type="EMBL" id="AXB43029.1"/>
    </source>
</evidence>
<dbReference type="SUPFAM" id="SSF56954">
    <property type="entry name" value="Outer membrane efflux proteins (OEP)"/>
    <property type="match status" value="1"/>
</dbReference>
<evidence type="ECO:0000256" key="1">
    <source>
        <dbReference type="ARBA" id="ARBA00007074"/>
    </source>
</evidence>
<dbReference type="SUPFAM" id="SSF54001">
    <property type="entry name" value="Cysteine proteinases"/>
    <property type="match status" value="1"/>
</dbReference>
<feature type="region of interest" description="Disordered" evidence="5">
    <location>
        <begin position="26"/>
        <end position="57"/>
    </location>
</feature>
<protein>
    <submittedName>
        <fullName evidence="8">Hydrolase</fullName>
    </submittedName>
</protein>
<dbReference type="PANTHER" id="PTHR47359">
    <property type="entry name" value="PEPTIDOGLYCAN DL-ENDOPEPTIDASE CWLO"/>
    <property type="match status" value="1"/>
</dbReference>
<keyword evidence="9" id="KW-1185">Reference proteome</keyword>
<organism evidence="8 9">
    <name type="scientific">Amycolatopsis albispora</name>
    <dbReference type="NCBI Taxonomy" id="1804986"/>
    <lineage>
        <taxon>Bacteria</taxon>
        <taxon>Bacillati</taxon>
        <taxon>Actinomycetota</taxon>
        <taxon>Actinomycetes</taxon>
        <taxon>Pseudonocardiales</taxon>
        <taxon>Pseudonocardiaceae</taxon>
        <taxon>Amycolatopsis</taxon>
    </lineage>
</organism>
<feature type="compositionally biased region" description="Low complexity" evidence="5">
    <location>
        <begin position="108"/>
        <end position="121"/>
    </location>
</feature>
<feature type="compositionally biased region" description="Gly residues" evidence="5">
    <location>
        <begin position="289"/>
        <end position="299"/>
    </location>
</feature>
<keyword evidence="2" id="KW-0645">Protease</keyword>
<dbReference type="Gene3D" id="3.90.1720.10">
    <property type="entry name" value="endopeptidase domain like (from Nostoc punctiforme)"/>
    <property type="match status" value="1"/>
</dbReference>
<dbReference type="RefSeq" id="WP_113692278.1">
    <property type="nucleotide sequence ID" value="NZ_CP015163.1"/>
</dbReference>
<dbReference type="Pfam" id="PF00877">
    <property type="entry name" value="NLPC_P60"/>
    <property type="match status" value="1"/>
</dbReference>
<dbReference type="PANTHER" id="PTHR47359:SF3">
    <property type="entry name" value="NLP_P60 DOMAIN-CONTAINING PROTEIN-RELATED"/>
    <property type="match status" value="1"/>
</dbReference>
<feature type="compositionally biased region" description="Low complexity" evidence="5">
    <location>
        <begin position="300"/>
        <end position="312"/>
    </location>
</feature>
<evidence type="ECO:0000256" key="6">
    <source>
        <dbReference type="SAM" id="SignalP"/>
    </source>
</evidence>
<feature type="domain" description="NlpC/P60" evidence="7">
    <location>
        <begin position="310"/>
        <end position="449"/>
    </location>
</feature>
<dbReference type="GO" id="GO:0008234">
    <property type="term" value="F:cysteine-type peptidase activity"/>
    <property type="evidence" value="ECO:0007669"/>
    <property type="project" value="UniProtKB-KW"/>
</dbReference>
<feature type="compositionally biased region" description="Basic and acidic residues" evidence="5">
    <location>
        <begin position="45"/>
        <end position="56"/>
    </location>
</feature>
<dbReference type="InterPro" id="IPR038765">
    <property type="entry name" value="Papain-like_cys_pep_sf"/>
</dbReference>
<evidence type="ECO:0000256" key="4">
    <source>
        <dbReference type="ARBA" id="ARBA00022807"/>
    </source>
</evidence>
<feature type="signal peptide" evidence="6">
    <location>
        <begin position="1"/>
        <end position="30"/>
    </location>
</feature>
<feature type="compositionally biased region" description="Basic and acidic residues" evidence="5">
    <location>
        <begin position="229"/>
        <end position="245"/>
    </location>
</feature>
<feature type="compositionally biased region" description="Basic and acidic residues" evidence="5">
    <location>
        <begin position="199"/>
        <end position="210"/>
    </location>
</feature>
<evidence type="ECO:0000256" key="3">
    <source>
        <dbReference type="ARBA" id="ARBA00022801"/>
    </source>
</evidence>
<feature type="region of interest" description="Disordered" evidence="5">
    <location>
        <begin position="89"/>
        <end position="121"/>
    </location>
</feature>
<accession>A0A344L4Q5</accession>
<evidence type="ECO:0000256" key="5">
    <source>
        <dbReference type="SAM" id="MobiDB-lite"/>
    </source>
</evidence>
<dbReference type="PROSITE" id="PS51935">
    <property type="entry name" value="NLPC_P60"/>
    <property type="match status" value="1"/>
</dbReference>
<feature type="region of interest" description="Disordered" evidence="5">
    <location>
        <begin position="199"/>
        <end position="312"/>
    </location>
</feature>
<dbReference type="EMBL" id="CP015163">
    <property type="protein sequence ID" value="AXB43029.1"/>
    <property type="molecule type" value="Genomic_DNA"/>
</dbReference>
<dbReference type="GO" id="GO:0006508">
    <property type="term" value="P:proteolysis"/>
    <property type="evidence" value="ECO:0007669"/>
    <property type="project" value="UniProtKB-KW"/>
</dbReference>
<dbReference type="InterPro" id="IPR051794">
    <property type="entry name" value="PG_Endopeptidase_C40"/>
</dbReference>
<dbReference type="InterPro" id="IPR000064">
    <property type="entry name" value="NLP_P60_dom"/>
</dbReference>
<sequence length="449" mass="47416">MRSGRARASWAAIGSLTVVLLLGGTGTAVAVPPPPPNPSDSELNSSREEADSRAGEVGRLTNQLAEAESRLGELQADVELKMEDANKARVDMETAQDEASAAQRDAESAGAEADAAASAVENARSDLDKFVGASYQQGSTIGSVSAYIGSDSPKDLLARAQLLNAVGGSQVDALEGMQRAQTDKSNKDAEARKKLEIAREKQAAAERAKSNADAAQNEAIRAQQDQEAENGRLESEKSDVERRLYEAQSKVSGLEGQRQRYEDWQAQKRAEEEEQARKAALAQQPSSGGSKGTKNGGSAGRPSAPSAPAGRSVESVIARAMSQLGVVYAWGGGNQSGPTRGIRDGGVADAHGDYRKIGFDCSGLMIYAFAGVKGLPHYSGYQYNAGPKVPLSQMRRGDMLFWGRGGRIHHVALYLGNGQMVEAPHSGSVVKVSPVRYGGIMPYATRLIG</sequence>
<gene>
    <name evidence="8" type="ORF">A4R43_11105</name>
</gene>
<keyword evidence="3 8" id="KW-0378">Hydrolase</keyword>
<name>A0A344L4Q5_9PSEU</name>
<proteinExistence type="inferred from homology"/>
<keyword evidence="6" id="KW-0732">Signal</keyword>
<dbReference type="AlphaFoldDB" id="A0A344L4Q5"/>
<keyword evidence="4" id="KW-0788">Thiol protease</keyword>
<dbReference type="Proteomes" id="UP000250434">
    <property type="component" value="Chromosome"/>
</dbReference>
<evidence type="ECO:0000313" key="9">
    <source>
        <dbReference type="Proteomes" id="UP000250434"/>
    </source>
</evidence>
<dbReference type="OrthoDB" id="4771638at2"/>
<reference evidence="8 9" key="1">
    <citation type="submission" date="2016-04" db="EMBL/GenBank/DDBJ databases">
        <title>Complete genome sequence and analysis of deep-sea sediment isolate, Amycolatopsis sp. WP1.</title>
        <authorList>
            <person name="Wang H."/>
            <person name="Chen S."/>
            <person name="Wu Q."/>
        </authorList>
    </citation>
    <scope>NUCLEOTIDE SEQUENCE [LARGE SCALE GENOMIC DNA]</scope>
    <source>
        <strain evidence="8 9">WP1</strain>
    </source>
</reference>
<comment type="similarity">
    <text evidence="1">Belongs to the peptidase C40 family.</text>
</comment>
<feature type="compositionally biased region" description="Basic and acidic residues" evidence="5">
    <location>
        <begin position="257"/>
        <end position="277"/>
    </location>
</feature>
<evidence type="ECO:0000259" key="7">
    <source>
        <dbReference type="PROSITE" id="PS51935"/>
    </source>
</evidence>
<evidence type="ECO:0000256" key="2">
    <source>
        <dbReference type="ARBA" id="ARBA00022670"/>
    </source>
</evidence>
<feature type="compositionally biased region" description="Low complexity" evidence="5">
    <location>
        <begin position="278"/>
        <end position="288"/>
    </location>
</feature>
<dbReference type="KEGG" id="aab:A4R43_11105"/>
<feature type="chain" id="PRO_5016881472" evidence="6">
    <location>
        <begin position="31"/>
        <end position="449"/>
    </location>
</feature>